<dbReference type="Pfam" id="PF26113">
    <property type="entry name" value="GH16_XgeA"/>
    <property type="match status" value="1"/>
</dbReference>
<keyword evidence="1" id="KW-0732">Signal</keyword>
<dbReference type="Proteomes" id="UP000717328">
    <property type="component" value="Unassembled WGS sequence"/>
</dbReference>
<accession>A0A9P7K646</accession>
<organism evidence="2 3">
    <name type="scientific">Sphagnurus paluster</name>
    <dbReference type="NCBI Taxonomy" id="117069"/>
    <lineage>
        <taxon>Eukaryota</taxon>
        <taxon>Fungi</taxon>
        <taxon>Dikarya</taxon>
        <taxon>Basidiomycota</taxon>
        <taxon>Agaricomycotina</taxon>
        <taxon>Agaricomycetes</taxon>
        <taxon>Agaricomycetidae</taxon>
        <taxon>Agaricales</taxon>
        <taxon>Tricholomatineae</taxon>
        <taxon>Lyophyllaceae</taxon>
        <taxon>Sphagnurus</taxon>
    </lineage>
</organism>
<evidence type="ECO:0000313" key="3">
    <source>
        <dbReference type="Proteomes" id="UP000717328"/>
    </source>
</evidence>
<gene>
    <name evidence="2" type="ORF">H0H81_007993</name>
</gene>
<proteinExistence type="predicted"/>
<dbReference type="EMBL" id="JABCKI010005931">
    <property type="protein sequence ID" value="KAG5636451.1"/>
    <property type="molecule type" value="Genomic_DNA"/>
</dbReference>
<comment type="caution">
    <text evidence="2">The sequence shown here is derived from an EMBL/GenBank/DDBJ whole genome shotgun (WGS) entry which is preliminary data.</text>
</comment>
<keyword evidence="3" id="KW-1185">Reference proteome</keyword>
<name>A0A9P7K646_9AGAR</name>
<sequence>MKFIDVSSVLALMALAAPSFAAPSVSSSSLIPPSLNLFPKPPKSCYTLRENFVGNSFYKNFDFEAIPDPTHGRVNYTDMATAVSHNLTYADDWTETFILRTDYTTVLDPDGPGRNSVRLRSKKLYTNHVAVIDLRHMPQGCG</sequence>
<dbReference type="AlphaFoldDB" id="A0A9P7K646"/>
<reference evidence="2" key="2">
    <citation type="submission" date="2021-10" db="EMBL/GenBank/DDBJ databases">
        <title>Phylogenomics reveals ancestral predisposition of the termite-cultivated fungus Termitomyces towards a domesticated lifestyle.</title>
        <authorList>
            <person name="Auxier B."/>
            <person name="Grum-Grzhimaylo A."/>
            <person name="Cardenas M.E."/>
            <person name="Lodge J.D."/>
            <person name="Laessoe T."/>
            <person name="Pedersen O."/>
            <person name="Smith M.E."/>
            <person name="Kuyper T.W."/>
            <person name="Franco-Molano E.A."/>
            <person name="Baroni T.J."/>
            <person name="Aanen D.K."/>
        </authorList>
    </citation>
    <scope>NUCLEOTIDE SEQUENCE</scope>
    <source>
        <strain evidence="2">D49</strain>
    </source>
</reference>
<dbReference type="OrthoDB" id="192832at2759"/>
<dbReference type="InterPro" id="IPR013320">
    <property type="entry name" value="ConA-like_dom_sf"/>
</dbReference>
<feature type="signal peptide" evidence="1">
    <location>
        <begin position="1"/>
        <end position="21"/>
    </location>
</feature>
<dbReference type="Gene3D" id="2.60.120.200">
    <property type="match status" value="1"/>
</dbReference>
<reference evidence="2" key="1">
    <citation type="submission" date="2021-02" db="EMBL/GenBank/DDBJ databases">
        <authorList>
            <person name="Nieuwenhuis M."/>
            <person name="Van De Peppel L.J.J."/>
        </authorList>
    </citation>
    <scope>NUCLEOTIDE SEQUENCE</scope>
    <source>
        <strain evidence="2">D49</strain>
    </source>
</reference>
<protein>
    <submittedName>
        <fullName evidence="2">Uncharacterized protein</fullName>
    </submittedName>
</protein>
<evidence type="ECO:0000313" key="2">
    <source>
        <dbReference type="EMBL" id="KAG5636451.1"/>
    </source>
</evidence>
<dbReference type="SUPFAM" id="SSF49899">
    <property type="entry name" value="Concanavalin A-like lectins/glucanases"/>
    <property type="match status" value="1"/>
</dbReference>
<feature type="chain" id="PRO_5040329450" evidence="1">
    <location>
        <begin position="22"/>
        <end position="142"/>
    </location>
</feature>
<evidence type="ECO:0000256" key="1">
    <source>
        <dbReference type="SAM" id="SignalP"/>
    </source>
</evidence>